<dbReference type="Proteomes" id="UP000811899">
    <property type="component" value="Unassembled WGS sequence"/>
</dbReference>
<dbReference type="CDD" id="cd18093">
    <property type="entry name" value="SpoU-like_TrmJ"/>
    <property type="match status" value="1"/>
</dbReference>
<comment type="catalytic activity">
    <reaction evidence="5">
        <text>uridine(32) in tRNA + S-adenosyl-L-methionine = 2'-O-methyluridine(32) in tRNA + S-adenosyl-L-homocysteine + H(+)</text>
        <dbReference type="Rhea" id="RHEA:42936"/>
        <dbReference type="Rhea" id="RHEA-COMP:10107"/>
        <dbReference type="Rhea" id="RHEA-COMP:10290"/>
        <dbReference type="ChEBI" id="CHEBI:15378"/>
        <dbReference type="ChEBI" id="CHEBI:57856"/>
        <dbReference type="ChEBI" id="CHEBI:59789"/>
        <dbReference type="ChEBI" id="CHEBI:65315"/>
        <dbReference type="ChEBI" id="CHEBI:74478"/>
        <dbReference type="EC" id="2.1.1.200"/>
    </reaction>
</comment>
<comment type="subcellular location">
    <subcellularLocation>
        <location evidence="5">Cytoplasm</location>
    </subcellularLocation>
</comment>
<dbReference type="Gene3D" id="3.40.1280.10">
    <property type="match status" value="1"/>
</dbReference>
<keyword evidence="5" id="KW-0819">tRNA processing</keyword>
<comment type="function">
    <text evidence="5">Catalyzes the formation of 2'O-methylated cytidine (Cm32) or 2'O-methylated uridine (Um32) at position 32 in tRNA.</text>
</comment>
<evidence type="ECO:0000256" key="5">
    <source>
        <dbReference type="RuleBase" id="RU362024"/>
    </source>
</evidence>
<keyword evidence="2 5" id="KW-0489">Methyltransferase</keyword>
<comment type="caution">
    <text evidence="7">The sequence shown here is derived from an EMBL/GenBank/DDBJ whole genome shotgun (WGS) entry which is preliminary data.</text>
</comment>
<evidence type="ECO:0000313" key="8">
    <source>
        <dbReference type="Proteomes" id="UP000811899"/>
    </source>
</evidence>
<protein>
    <recommendedName>
        <fullName evidence="5">tRNA (cytidine/uridine-2'-O-)-methyltransferase TrmJ</fullName>
        <ecNumber evidence="5">2.1.1.200</ecNumber>
    </recommendedName>
    <alternativeName>
        <fullName evidence="5">tRNA (cytidine(32)/uridine(32)-2'-O)-methyltransferase</fullName>
    </alternativeName>
    <alternativeName>
        <fullName evidence="5">tRNA Cm32/Um32 methyltransferase</fullName>
    </alternativeName>
</protein>
<keyword evidence="3" id="KW-0808">Transferase</keyword>
<evidence type="ECO:0000256" key="1">
    <source>
        <dbReference type="ARBA" id="ARBA00007228"/>
    </source>
</evidence>
<gene>
    <name evidence="5" type="primary">trmJ</name>
    <name evidence="7" type="ORF">KI809_09705</name>
</gene>
<evidence type="ECO:0000256" key="2">
    <source>
        <dbReference type="ARBA" id="ARBA00022603"/>
    </source>
</evidence>
<keyword evidence="5" id="KW-0963">Cytoplasm</keyword>
<keyword evidence="4 5" id="KW-0949">S-adenosyl-L-methionine</keyword>
<reference evidence="7 8" key="1">
    <citation type="submission" date="2021-05" db="EMBL/GenBank/DDBJ databases">
        <title>The draft genome of Geobacter pelophilus DSM 12255.</title>
        <authorList>
            <person name="Xu Z."/>
            <person name="Masuda Y."/>
            <person name="Itoh H."/>
            <person name="Senoo K."/>
        </authorList>
    </citation>
    <scope>NUCLEOTIDE SEQUENCE [LARGE SCALE GENOMIC DNA]</scope>
    <source>
        <strain evidence="7 8">DSM 12255</strain>
    </source>
</reference>
<sequence>MVCRAMKNFGFSDLRLVNPCPLDHPEALKFAVSAKGMLESARIFGSLEEALADCPLSVATTRRHGKYRQEIFAPPEIVARIRSGIPANRAALVFGREDSGLTTDEVALCRWQATIPTDEFGSLNLAQAVLLFCYELRQGLTTVNPEEERQLAPPAEVEPLYAQMEETLLKIGFLKPENPAHLMRTFRRVFARAGLDSREVAVFRGLFSQVDWATGAFTGKKGK</sequence>
<evidence type="ECO:0000313" key="7">
    <source>
        <dbReference type="EMBL" id="MBT0664573.1"/>
    </source>
</evidence>
<dbReference type="PANTHER" id="PTHR42786">
    <property type="entry name" value="TRNA/RRNA METHYLTRANSFERASE"/>
    <property type="match status" value="1"/>
</dbReference>
<keyword evidence="8" id="KW-1185">Reference proteome</keyword>
<comment type="catalytic activity">
    <reaction evidence="5">
        <text>cytidine(32) in tRNA + S-adenosyl-L-methionine = 2'-O-methylcytidine(32) in tRNA + S-adenosyl-L-homocysteine + H(+)</text>
        <dbReference type="Rhea" id="RHEA:42932"/>
        <dbReference type="Rhea" id="RHEA-COMP:10288"/>
        <dbReference type="Rhea" id="RHEA-COMP:10289"/>
        <dbReference type="ChEBI" id="CHEBI:15378"/>
        <dbReference type="ChEBI" id="CHEBI:57856"/>
        <dbReference type="ChEBI" id="CHEBI:59789"/>
        <dbReference type="ChEBI" id="CHEBI:74495"/>
        <dbReference type="ChEBI" id="CHEBI:82748"/>
        <dbReference type="EC" id="2.1.1.200"/>
    </reaction>
</comment>
<dbReference type="GO" id="GO:0003723">
    <property type="term" value="F:RNA binding"/>
    <property type="evidence" value="ECO:0007669"/>
    <property type="project" value="InterPro"/>
</dbReference>
<dbReference type="InterPro" id="IPR029028">
    <property type="entry name" value="Alpha/beta_knot_MTases"/>
</dbReference>
<dbReference type="Gene3D" id="1.10.8.590">
    <property type="match status" value="1"/>
</dbReference>
<dbReference type="Pfam" id="PF00588">
    <property type="entry name" value="SpoU_methylase"/>
    <property type="match status" value="1"/>
</dbReference>
<dbReference type="SUPFAM" id="SSF75217">
    <property type="entry name" value="alpha/beta knot"/>
    <property type="match status" value="1"/>
</dbReference>
<dbReference type="GO" id="GO:0002128">
    <property type="term" value="P:tRNA nucleoside ribose methylation"/>
    <property type="evidence" value="ECO:0007669"/>
    <property type="project" value="TreeGrafter"/>
</dbReference>
<organism evidence="7 8">
    <name type="scientific">Geoanaerobacter pelophilus</name>
    <dbReference type="NCBI Taxonomy" id="60036"/>
    <lineage>
        <taxon>Bacteria</taxon>
        <taxon>Pseudomonadati</taxon>
        <taxon>Thermodesulfobacteriota</taxon>
        <taxon>Desulfuromonadia</taxon>
        <taxon>Geobacterales</taxon>
        <taxon>Geobacteraceae</taxon>
        <taxon>Geoanaerobacter</taxon>
    </lineage>
</organism>
<dbReference type="InterPro" id="IPR001537">
    <property type="entry name" value="SpoU_MeTrfase"/>
</dbReference>
<comment type="similarity">
    <text evidence="1">Belongs to the class IV-like SAM-binding methyltransferase superfamily. RNA methyltransferase TrmH family.</text>
</comment>
<accession>A0AAW4L131</accession>
<dbReference type="InterPro" id="IPR004384">
    <property type="entry name" value="RNA_MeTrfase_TrmJ/LasT"/>
</dbReference>
<dbReference type="AlphaFoldDB" id="A0AAW4L131"/>
<evidence type="ECO:0000256" key="3">
    <source>
        <dbReference type="ARBA" id="ARBA00022679"/>
    </source>
</evidence>
<dbReference type="NCBIfam" id="TIGR00050">
    <property type="entry name" value="rRNA_methyl_1"/>
    <property type="match status" value="1"/>
</dbReference>
<dbReference type="InterPro" id="IPR029026">
    <property type="entry name" value="tRNA_m1G_MTases_N"/>
</dbReference>
<dbReference type="GO" id="GO:0005829">
    <property type="term" value="C:cytosol"/>
    <property type="evidence" value="ECO:0007669"/>
    <property type="project" value="TreeGrafter"/>
</dbReference>
<name>A0AAW4L131_9BACT</name>
<dbReference type="PANTHER" id="PTHR42786:SF2">
    <property type="entry name" value="TRNA (CYTIDINE_URIDINE-2'-O-)-METHYLTRANSFERASE TRMJ"/>
    <property type="match status" value="1"/>
</dbReference>
<dbReference type="PIRSF" id="PIRSF004808">
    <property type="entry name" value="LasT"/>
    <property type="match status" value="1"/>
</dbReference>
<dbReference type="EMBL" id="JAHCVJ010000003">
    <property type="protein sequence ID" value="MBT0664573.1"/>
    <property type="molecule type" value="Genomic_DNA"/>
</dbReference>
<proteinExistence type="inferred from homology"/>
<dbReference type="EC" id="2.1.1.200" evidence="5"/>
<feature type="domain" description="tRNA/rRNA methyltransferase SpoU type" evidence="6">
    <location>
        <begin position="2"/>
        <end position="134"/>
    </location>
</feature>
<evidence type="ECO:0000259" key="6">
    <source>
        <dbReference type="Pfam" id="PF00588"/>
    </source>
</evidence>
<evidence type="ECO:0000256" key="4">
    <source>
        <dbReference type="ARBA" id="ARBA00022691"/>
    </source>
</evidence>
<dbReference type="GO" id="GO:0160206">
    <property type="term" value="F:tRNA (cytidine(32)/uridine(32)-2'-O)-methyltransferase activity"/>
    <property type="evidence" value="ECO:0007669"/>
    <property type="project" value="UniProtKB-EC"/>
</dbReference>
<comment type="subunit">
    <text evidence="5">Homodimer.</text>
</comment>